<dbReference type="SUPFAM" id="SSF54919">
    <property type="entry name" value="Nucleoside diphosphate kinase, NDK"/>
    <property type="match status" value="1"/>
</dbReference>
<name>A0A1F7HCD0_9BACT</name>
<dbReference type="CDD" id="cd04413">
    <property type="entry name" value="NDPk_I"/>
    <property type="match status" value="1"/>
</dbReference>
<comment type="cofactor">
    <cofactor evidence="1">
        <name>Mg(2+)</name>
        <dbReference type="ChEBI" id="CHEBI:18420"/>
    </cofactor>
</comment>
<keyword evidence="4" id="KW-0808">Transferase</keyword>
<evidence type="ECO:0000256" key="6">
    <source>
        <dbReference type="PROSITE-ProRule" id="PRU00706"/>
    </source>
</evidence>
<dbReference type="Gene3D" id="3.30.70.141">
    <property type="entry name" value="Nucleoside diphosphate kinase-like domain"/>
    <property type="match status" value="1"/>
</dbReference>
<dbReference type="EMBL" id="MFZS01000020">
    <property type="protein sequence ID" value="OGK28921.1"/>
    <property type="molecule type" value="Genomic_DNA"/>
</dbReference>
<evidence type="ECO:0000313" key="9">
    <source>
        <dbReference type="Proteomes" id="UP000177027"/>
    </source>
</evidence>
<evidence type="ECO:0000256" key="5">
    <source>
        <dbReference type="ARBA" id="ARBA00022777"/>
    </source>
</evidence>
<dbReference type="InterPro" id="IPR034907">
    <property type="entry name" value="NDK-like_dom"/>
</dbReference>
<comment type="similarity">
    <text evidence="2 6">Belongs to the NDK family.</text>
</comment>
<sequence length="192" mass="21799">MERTLIIVKHDGVARGLVGEIVRRFERVGLKLVASKMIQVTKEQAEKHYPKDRDSLWIAIGNKTIENYTEMGANVKESMGTNDPKEIGHIVREWLHKYLIQGPVFACIFEGPHAVELVRQIVGHTLPLKALPGTIRGDFSYDSSYLANSAKRPIKNLIHASGNVEEAEYEVPLWFSADEIVSYKRVEEDIMR</sequence>
<feature type="domain" description="Nucleoside diphosphate kinase-like" evidence="7">
    <location>
        <begin position="1"/>
        <end position="182"/>
    </location>
</feature>
<evidence type="ECO:0000256" key="4">
    <source>
        <dbReference type="ARBA" id="ARBA00022679"/>
    </source>
</evidence>
<dbReference type="SMART" id="SM00562">
    <property type="entry name" value="NDK"/>
    <property type="match status" value="1"/>
</dbReference>
<proteinExistence type="inferred from homology"/>
<dbReference type="Proteomes" id="UP000177027">
    <property type="component" value="Unassembled WGS sequence"/>
</dbReference>
<evidence type="ECO:0000256" key="2">
    <source>
        <dbReference type="ARBA" id="ARBA00008142"/>
    </source>
</evidence>
<reference evidence="8 9" key="1">
    <citation type="journal article" date="2016" name="Nat. Commun.">
        <title>Thousands of microbial genomes shed light on interconnected biogeochemical processes in an aquifer system.</title>
        <authorList>
            <person name="Anantharaman K."/>
            <person name="Brown C.T."/>
            <person name="Hug L.A."/>
            <person name="Sharon I."/>
            <person name="Castelle C.J."/>
            <person name="Probst A.J."/>
            <person name="Thomas B.C."/>
            <person name="Singh A."/>
            <person name="Wilkins M.J."/>
            <person name="Karaoz U."/>
            <person name="Brodie E.L."/>
            <person name="Williams K.H."/>
            <person name="Hubbard S.S."/>
            <person name="Banfield J.F."/>
        </authorList>
    </citation>
    <scope>NUCLEOTIDE SEQUENCE [LARGE SCALE GENOMIC DNA]</scope>
</reference>
<accession>A0A1F7HCD0</accession>
<evidence type="ECO:0000256" key="1">
    <source>
        <dbReference type="ARBA" id="ARBA00001946"/>
    </source>
</evidence>
<comment type="caution">
    <text evidence="6">Lacks conserved residue(s) required for the propagation of feature annotation.</text>
</comment>
<keyword evidence="5 8" id="KW-0418">Kinase</keyword>
<evidence type="ECO:0000256" key="3">
    <source>
        <dbReference type="ARBA" id="ARBA00012966"/>
    </source>
</evidence>
<dbReference type="EC" id="2.7.4.6" evidence="3"/>
<dbReference type="InterPro" id="IPR036850">
    <property type="entry name" value="NDK-like_dom_sf"/>
</dbReference>
<gene>
    <name evidence="8" type="ORF">A3D06_00220</name>
</gene>
<dbReference type="PANTHER" id="PTHR11349">
    <property type="entry name" value="NUCLEOSIDE DIPHOSPHATE KINASE"/>
    <property type="match status" value="1"/>
</dbReference>
<evidence type="ECO:0000313" key="8">
    <source>
        <dbReference type="EMBL" id="OGK28921.1"/>
    </source>
</evidence>
<organism evidence="8 9">
    <name type="scientific">Candidatus Roizmanbacteria bacterium RIFCSPHIGHO2_02_FULL_40_9</name>
    <dbReference type="NCBI Taxonomy" id="1802042"/>
    <lineage>
        <taxon>Bacteria</taxon>
        <taxon>Candidatus Roizmaniibacteriota</taxon>
    </lineage>
</organism>
<evidence type="ECO:0000259" key="7">
    <source>
        <dbReference type="SMART" id="SM00562"/>
    </source>
</evidence>
<dbReference type="AlphaFoldDB" id="A0A1F7HCD0"/>
<dbReference type="GO" id="GO:0004550">
    <property type="term" value="F:nucleoside diphosphate kinase activity"/>
    <property type="evidence" value="ECO:0007669"/>
    <property type="project" value="UniProtKB-EC"/>
</dbReference>
<comment type="caution">
    <text evidence="8">The sequence shown here is derived from an EMBL/GenBank/DDBJ whole genome shotgun (WGS) entry which is preliminary data.</text>
</comment>
<dbReference type="PROSITE" id="PS51374">
    <property type="entry name" value="NDPK_LIKE"/>
    <property type="match status" value="1"/>
</dbReference>
<dbReference type="Pfam" id="PF00334">
    <property type="entry name" value="NDK"/>
    <property type="match status" value="2"/>
</dbReference>
<protein>
    <recommendedName>
        <fullName evidence="3">nucleoside-diphosphate kinase</fullName>
        <ecNumber evidence="3">2.7.4.6</ecNumber>
    </recommendedName>
</protein>